<dbReference type="Gene3D" id="3.30.1450.10">
    <property type="match status" value="1"/>
</dbReference>
<keyword evidence="4 8" id="KW-0449">Lipoprotein</keyword>
<dbReference type="InterPro" id="IPR037873">
    <property type="entry name" value="BamE-like"/>
</dbReference>
<dbReference type="GeneID" id="56588330"/>
<evidence type="ECO:0000256" key="5">
    <source>
        <dbReference type="SAM" id="MobiDB-lite"/>
    </source>
</evidence>
<dbReference type="PROSITE" id="PS51257">
    <property type="entry name" value="PROKAR_LIPOPROTEIN"/>
    <property type="match status" value="1"/>
</dbReference>
<proteinExistence type="inferred from homology"/>
<feature type="region of interest" description="Disordered" evidence="5">
    <location>
        <begin position="145"/>
        <end position="179"/>
    </location>
</feature>
<dbReference type="PANTHER" id="PTHR37482">
    <property type="entry name" value="OUTER MEMBRANE PROTEIN ASSEMBLY FACTOR BAME"/>
    <property type="match status" value="1"/>
</dbReference>
<feature type="domain" description="Outer membrane protein assembly factor BamE" evidence="7">
    <location>
        <begin position="42"/>
        <end position="111"/>
    </location>
</feature>
<name>A0A157RB24_9BORD</name>
<comment type="function">
    <text evidence="4">Part of the outer membrane protein assembly complex, which is involved in assembly and insertion of beta-barrel proteins into the outer membrane.</text>
</comment>
<evidence type="ECO:0000256" key="2">
    <source>
        <dbReference type="ARBA" id="ARBA00023136"/>
    </source>
</evidence>
<dbReference type="InterPro" id="IPR007450">
    <property type="entry name" value="BamE_dom"/>
</dbReference>
<dbReference type="GO" id="GO:0051205">
    <property type="term" value="P:protein insertion into membrane"/>
    <property type="evidence" value="ECO:0007669"/>
    <property type="project" value="UniProtKB-UniRule"/>
</dbReference>
<dbReference type="OrthoDB" id="9808250at2"/>
<sequence>MIARIPFQPVKAALGALVLASALAGCSSGKWGFPYRADMQQGNWITREQVDLLQPGMSREQVRFALGSPTLTSVLHADRWDYPYYFKPGYGKPQERQFTVFFEHDRLVRWVGDEQPELQPFQIEQMNAKQAVEQNAMENRAIERTEQIDGVNSQPQLLAPDDPVLDMTNEPGSSPEPLL</sequence>
<evidence type="ECO:0000256" key="1">
    <source>
        <dbReference type="ARBA" id="ARBA00022729"/>
    </source>
</evidence>
<dbReference type="GO" id="GO:0030674">
    <property type="term" value="F:protein-macromolecule adaptor activity"/>
    <property type="evidence" value="ECO:0007669"/>
    <property type="project" value="TreeGrafter"/>
</dbReference>
<reference evidence="8 9" key="1">
    <citation type="submission" date="2016-04" db="EMBL/GenBank/DDBJ databases">
        <authorList>
            <consortium name="Pathogen Informatics"/>
        </authorList>
    </citation>
    <scope>NUCLEOTIDE SEQUENCE [LARGE SCALE GENOMIC DNA]</scope>
    <source>
        <strain evidence="8 9">H044680328</strain>
    </source>
</reference>
<comment type="subunit">
    <text evidence="4">Part of the Bam complex.</text>
</comment>
<comment type="subcellular location">
    <subcellularLocation>
        <location evidence="4">Cell outer membrane</location>
        <topology evidence="4">Lipid-anchor</topology>
    </subcellularLocation>
</comment>
<gene>
    <name evidence="8" type="primary">omlA</name>
    <name evidence="4" type="synonym">bamE</name>
    <name evidence="8" type="ORF">SAMEA3906487_00256</name>
</gene>
<evidence type="ECO:0000256" key="3">
    <source>
        <dbReference type="ARBA" id="ARBA00023237"/>
    </source>
</evidence>
<dbReference type="RefSeq" id="WP_025516707.1">
    <property type="nucleotide sequence ID" value="NZ_CP016340.1"/>
</dbReference>
<keyword evidence="3 4" id="KW-0998">Cell outer membrane</keyword>
<dbReference type="Pfam" id="PF04355">
    <property type="entry name" value="BamE"/>
    <property type="match status" value="1"/>
</dbReference>
<keyword evidence="1 4" id="KW-0732">Signal</keyword>
<comment type="similarity">
    <text evidence="4">Belongs to the BamE family.</text>
</comment>
<keyword evidence="2 4" id="KW-0472">Membrane</keyword>
<dbReference type="STRING" id="123899.SAMEA3906487_00256"/>
<evidence type="ECO:0000313" key="9">
    <source>
        <dbReference type="Proteomes" id="UP000076825"/>
    </source>
</evidence>
<feature type="chain" id="PRO_5009000574" description="Outer membrane protein assembly factor BamE" evidence="6">
    <location>
        <begin position="25"/>
        <end position="179"/>
    </location>
</feature>
<dbReference type="EMBL" id="LT546645">
    <property type="protein sequence ID" value="SAI66433.1"/>
    <property type="molecule type" value="Genomic_DNA"/>
</dbReference>
<dbReference type="PATRIC" id="fig|123899.6.peg.240"/>
<evidence type="ECO:0000313" key="8">
    <source>
        <dbReference type="EMBL" id="SAI66433.1"/>
    </source>
</evidence>
<dbReference type="KEGG" id="btrm:SAMEA390648700256"/>
<dbReference type="PANTHER" id="PTHR37482:SF1">
    <property type="entry name" value="OUTER MEMBRANE PROTEIN ASSEMBLY FACTOR BAME"/>
    <property type="match status" value="1"/>
</dbReference>
<dbReference type="GO" id="GO:0043165">
    <property type="term" value="P:Gram-negative-bacterium-type cell outer membrane assembly"/>
    <property type="evidence" value="ECO:0007669"/>
    <property type="project" value="UniProtKB-UniRule"/>
</dbReference>
<dbReference type="Proteomes" id="UP000076825">
    <property type="component" value="Chromosome 1"/>
</dbReference>
<keyword evidence="4" id="KW-0564">Palmitate</keyword>
<feature type="signal peptide" evidence="6">
    <location>
        <begin position="1"/>
        <end position="24"/>
    </location>
</feature>
<organism evidence="8 9">
    <name type="scientific">Bordetella trematum</name>
    <dbReference type="NCBI Taxonomy" id="123899"/>
    <lineage>
        <taxon>Bacteria</taxon>
        <taxon>Pseudomonadati</taxon>
        <taxon>Pseudomonadota</taxon>
        <taxon>Betaproteobacteria</taxon>
        <taxon>Burkholderiales</taxon>
        <taxon>Alcaligenaceae</taxon>
        <taxon>Bordetella</taxon>
    </lineage>
</organism>
<evidence type="ECO:0000256" key="6">
    <source>
        <dbReference type="SAM" id="SignalP"/>
    </source>
</evidence>
<dbReference type="eggNOG" id="COG2913">
    <property type="taxonomic scope" value="Bacteria"/>
</dbReference>
<dbReference type="InterPro" id="IPR026592">
    <property type="entry name" value="BamE"/>
</dbReference>
<evidence type="ECO:0000259" key="7">
    <source>
        <dbReference type="Pfam" id="PF04355"/>
    </source>
</evidence>
<dbReference type="AlphaFoldDB" id="A0A157RB24"/>
<keyword evidence="9" id="KW-1185">Reference proteome</keyword>
<dbReference type="GO" id="GO:1990063">
    <property type="term" value="C:Bam protein complex"/>
    <property type="evidence" value="ECO:0007669"/>
    <property type="project" value="TreeGrafter"/>
</dbReference>
<protein>
    <recommendedName>
        <fullName evidence="4">Outer membrane protein assembly factor BamE</fullName>
    </recommendedName>
</protein>
<accession>A0A157RB24</accession>
<evidence type="ECO:0000256" key="4">
    <source>
        <dbReference type="HAMAP-Rule" id="MF_00925"/>
    </source>
</evidence>
<dbReference type="HAMAP" id="MF_00925">
    <property type="entry name" value="OM_assembly_BamE"/>
    <property type="match status" value="1"/>
</dbReference>